<sequence length="279" mass="31672">MPAEAEALIKGFQQLTASNFDRGLKNPFSIAKDPTLVILTRKRNKQAHKGSCSYPSAVANDLVQHLINQFEAFYYNFLSTRAEFAPEVFFGLTKAEAIVASIDQVLAGEDHDTSLMEWLIGGEEFDGQIECLSNAISSWMKSDYYKLYVRDQARMDDFIDVEGRRVCKEMVAELAKHRARAEGRRLAEQAAKAIAKRAEKARKTKEKAEKRLRVADDRKREKKLMLEERAAEQLHIATQKKATRARETQQRAAAKAEEKARASKQAKRTKQPYEDCQAA</sequence>
<dbReference type="EMBL" id="PKSL01000377">
    <property type="protein sequence ID" value="POV94952.1"/>
    <property type="molecule type" value="Genomic_DNA"/>
</dbReference>
<comment type="caution">
    <text evidence="2">The sequence shown here is derived from an EMBL/GenBank/DDBJ whole genome shotgun (WGS) entry which is preliminary data.</text>
</comment>
<dbReference type="AlphaFoldDB" id="A0A2S4UCE4"/>
<proteinExistence type="predicted"/>
<feature type="compositionally biased region" description="Basic and acidic residues" evidence="1">
    <location>
        <begin position="244"/>
        <end position="261"/>
    </location>
</feature>
<feature type="region of interest" description="Disordered" evidence="1">
    <location>
        <begin position="234"/>
        <end position="279"/>
    </location>
</feature>
<evidence type="ECO:0000313" key="3">
    <source>
        <dbReference type="Proteomes" id="UP000239156"/>
    </source>
</evidence>
<organism evidence="2 3">
    <name type="scientific">Puccinia striiformis</name>
    <dbReference type="NCBI Taxonomy" id="27350"/>
    <lineage>
        <taxon>Eukaryota</taxon>
        <taxon>Fungi</taxon>
        <taxon>Dikarya</taxon>
        <taxon>Basidiomycota</taxon>
        <taxon>Pucciniomycotina</taxon>
        <taxon>Pucciniomycetes</taxon>
        <taxon>Pucciniales</taxon>
        <taxon>Pucciniaceae</taxon>
        <taxon>Puccinia</taxon>
    </lineage>
</organism>
<evidence type="ECO:0000313" key="2">
    <source>
        <dbReference type="EMBL" id="POV94952.1"/>
    </source>
</evidence>
<evidence type="ECO:0000256" key="1">
    <source>
        <dbReference type="SAM" id="MobiDB-lite"/>
    </source>
</evidence>
<accession>A0A2S4UCE4</accession>
<gene>
    <name evidence="2" type="ORF">PSTT_16547</name>
</gene>
<protein>
    <submittedName>
        <fullName evidence="2">Uncharacterized protein</fullName>
    </submittedName>
</protein>
<keyword evidence="3" id="KW-1185">Reference proteome</keyword>
<reference evidence="2" key="1">
    <citation type="submission" date="2017-12" db="EMBL/GenBank/DDBJ databases">
        <title>Gene loss provides genomic basis for host adaptation in cereal stripe rust fungi.</title>
        <authorList>
            <person name="Xia C."/>
        </authorList>
    </citation>
    <scope>NUCLEOTIDE SEQUENCE [LARGE SCALE GENOMIC DNA]</scope>
    <source>
        <strain evidence="2">93-210</strain>
    </source>
</reference>
<dbReference type="Proteomes" id="UP000239156">
    <property type="component" value="Unassembled WGS sequence"/>
</dbReference>
<name>A0A2S4UCE4_9BASI</name>
<dbReference type="VEuPathDB" id="FungiDB:PSHT_11732"/>
<dbReference type="VEuPathDB" id="FungiDB:PSTT_16547"/>